<protein>
    <recommendedName>
        <fullName evidence="4">Dehydrogenase/reductase SDR family member 1</fullName>
    </recommendedName>
</protein>
<dbReference type="PRINTS" id="PR00081">
    <property type="entry name" value="GDHRDH"/>
</dbReference>
<dbReference type="OrthoDB" id="5327538at2759"/>
<dbReference type="OMA" id="WVKLPGW"/>
<dbReference type="SUPFAM" id="SSF51735">
    <property type="entry name" value="NAD(P)-binding Rossmann-fold domains"/>
    <property type="match status" value="1"/>
</dbReference>
<dbReference type="AlphaFoldDB" id="A0A553PF81"/>
<accession>A0A553PF81</accession>
<evidence type="ECO:0000256" key="1">
    <source>
        <dbReference type="RuleBase" id="RU000363"/>
    </source>
</evidence>
<keyword evidence="3" id="KW-1185">Reference proteome</keyword>
<evidence type="ECO:0000313" key="2">
    <source>
        <dbReference type="EMBL" id="TRY76331.1"/>
    </source>
</evidence>
<dbReference type="InterPro" id="IPR036291">
    <property type="entry name" value="NAD(P)-bd_dom_sf"/>
</dbReference>
<dbReference type="Gene3D" id="3.40.50.720">
    <property type="entry name" value="NAD(P)-binding Rossmann-like Domain"/>
    <property type="match status" value="1"/>
</dbReference>
<name>A0A553PF81_TIGCA</name>
<sequence>MSANLKGAVCLVTGASRGIGRGIALQLGEAGGIVYVTGRNKVDLDKCCSEIKSRGGQGQAVVMDHGKDADVEKLFERIKKEQNGKLDILVNNAYAGVNTIFSNMGKPFWETPTPEVWDMINGVGLRGHYICTVYAARLMVPRKSGLIVNVSSGGGLRYLFNVAYGVGKAGCDRMAADCAQELKKSNVAMISLWPGPVKTEMIEKHVLDKADSDKRSKASFENGESVEFSGKAVAHLGADQNIMAKSGRILMSADLAREYGFVDNDGQIHGDMREIRTHLASAGWTTLASLTPSFIRVPHWLVYYAGYKF</sequence>
<dbReference type="Pfam" id="PF00106">
    <property type="entry name" value="adh_short"/>
    <property type="match status" value="1"/>
</dbReference>
<reference evidence="2 3" key="1">
    <citation type="journal article" date="2018" name="Nat. Ecol. Evol.">
        <title>Genomic signatures of mitonuclear coevolution across populations of Tigriopus californicus.</title>
        <authorList>
            <person name="Barreto F.S."/>
            <person name="Watson E.T."/>
            <person name="Lima T.G."/>
            <person name="Willett C.S."/>
            <person name="Edmands S."/>
            <person name="Li W."/>
            <person name="Burton R.S."/>
        </authorList>
    </citation>
    <scope>NUCLEOTIDE SEQUENCE [LARGE SCALE GENOMIC DNA]</scope>
    <source>
        <strain evidence="2 3">San Diego</strain>
    </source>
</reference>
<evidence type="ECO:0000313" key="3">
    <source>
        <dbReference type="Proteomes" id="UP000318571"/>
    </source>
</evidence>
<comment type="similarity">
    <text evidence="1">Belongs to the short-chain dehydrogenases/reductases (SDR) family.</text>
</comment>
<proteinExistence type="inferred from homology"/>
<dbReference type="STRING" id="6832.A0A553PF81"/>
<dbReference type="InterPro" id="IPR002347">
    <property type="entry name" value="SDR_fam"/>
</dbReference>
<comment type="caution">
    <text evidence="2">The sequence shown here is derived from an EMBL/GenBank/DDBJ whole genome shotgun (WGS) entry which is preliminary data.</text>
</comment>
<dbReference type="PRINTS" id="PR00080">
    <property type="entry name" value="SDRFAMILY"/>
</dbReference>
<dbReference type="PANTHER" id="PTHR44147:SF2">
    <property type="entry name" value="DEHYDROGENASE_REDUCTASE SDR FAMILY MEMBER 1"/>
    <property type="match status" value="1"/>
</dbReference>
<dbReference type="Proteomes" id="UP000318571">
    <property type="component" value="Chromosome 5"/>
</dbReference>
<dbReference type="EMBL" id="VCGU01000004">
    <property type="protein sequence ID" value="TRY76331.1"/>
    <property type="molecule type" value="Genomic_DNA"/>
</dbReference>
<gene>
    <name evidence="2" type="ORF">TCAL_03865</name>
</gene>
<organism evidence="2 3">
    <name type="scientific">Tigriopus californicus</name>
    <name type="common">Marine copepod</name>
    <dbReference type="NCBI Taxonomy" id="6832"/>
    <lineage>
        <taxon>Eukaryota</taxon>
        <taxon>Metazoa</taxon>
        <taxon>Ecdysozoa</taxon>
        <taxon>Arthropoda</taxon>
        <taxon>Crustacea</taxon>
        <taxon>Multicrustacea</taxon>
        <taxon>Hexanauplia</taxon>
        <taxon>Copepoda</taxon>
        <taxon>Harpacticoida</taxon>
        <taxon>Harpacticidae</taxon>
        <taxon>Tigriopus</taxon>
    </lineage>
</organism>
<evidence type="ECO:0008006" key="4">
    <source>
        <dbReference type="Google" id="ProtNLM"/>
    </source>
</evidence>
<dbReference type="PANTHER" id="PTHR44147">
    <property type="entry name" value="DEHYDROGENASE/REDUCTASE SDR FAMILY MEMBER 1"/>
    <property type="match status" value="1"/>
</dbReference>